<feature type="transmembrane region" description="Helical" evidence="1">
    <location>
        <begin position="107"/>
        <end position="127"/>
    </location>
</feature>
<dbReference type="OrthoDB" id="350661at2"/>
<dbReference type="AlphaFoldDB" id="A0A2S1LXU5"/>
<sequence length="157" mass="18492">MIDDIKIHNVRFFRDLDLENYFDKTFGEDDLVSSYYLFSAVNGVLVYKSKDDMIYRSSDKLEPVLLQNSIFVKKFKVNFGLSNDFISLVVYYNILPKSRILYILNSYLFLISLFYVYFSLFVLYCIYRDTNDRDHGGGGGRDDDRGHDHVRCVESLH</sequence>
<organism evidence="2 3">
    <name type="scientific">Candidatus Borreliella tachyglossi</name>
    <dbReference type="NCBI Taxonomy" id="1964448"/>
    <lineage>
        <taxon>Bacteria</taxon>
        <taxon>Pseudomonadati</taxon>
        <taxon>Spirochaetota</taxon>
        <taxon>Spirochaetia</taxon>
        <taxon>Spirochaetales</taxon>
        <taxon>Borreliaceae</taxon>
        <taxon>Borreliella</taxon>
    </lineage>
</organism>
<keyword evidence="1" id="KW-1133">Transmembrane helix</keyword>
<keyword evidence="1" id="KW-0812">Transmembrane</keyword>
<keyword evidence="1" id="KW-0472">Membrane</keyword>
<evidence type="ECO:0000313" key="3">
    <source>
        <dbReference type="Proteomes" id="UP000244655"/>
    </source>
</evidence>
<dbReference type="Proteomes" id="UP000244655">
    <property type="component" value="Chromosome"/>
</dbReference>
<protein>
    <submittedName>
        <fullName evidence="2">Uncharacterized protein</fullName>
    </submittedName>
</protein>
<gene>
    <name evidence="2" type="ORF">CR532_03940</name>
</gene>
<dbReference type="EMBL" id="CP025785">
    <property type="protein sequence ID" value="AWG43101.1"/>
    <property type="molecule type" value="Genomic_DNA"/>
</dbReference>
<dbReference type="RefSeq" id="WP_108729500.1">
    <property type="nucleotide sequence ID" value="NZ_CP025785.1"/>
</dbReference>
<reference evidence="2 3" key="1">
    <citation type="submission" date="2018-01" db="EMBL/GenBank/DDBJ databases">
        <title>Genome sequence of Borrelia tachyglossi.</title>
        <authorList>
            <person name="Gofton A.W."/>
        </authorList>
    </citation>
    <scope>NUCLEOTIDE SEQUENCE [LARGE SCALE GENOMIC DNA]</scope>
    <source>
        <strain evidence="2 3">Bc-F10-1268</strain>
    </source>
</reference>
<evidence type="ECO:0000313" key="2">
    <source>
        <dbReference type="EMBL" id="AWG43101.1"/>
    </source>
</evidence>
<keyword evidence="3" id="KW-1185">Reference proteome</keyword>
<name>A0A2S1LXU5_9SPIR</name>
<proteinExistence type="predicted"/>
<accession>A0A2S1LXU5</accession>
<evidence type="ECO:0000256" key="1">
    <source>
        <dbReference type="SAM" id="Phobius"/>
    </source>
</evidence>